<dbReference type="Proteomes" id="UP000676967">
    <property type="component" value="Chromosome"/>
</dbReference>
<accession>A0ABM7LMB3</accession>
<sequence>MATDELFVDLAGLDRLYNQLVRASEDGTEALAYVAKNCKLNWPEQGLLFVALQTQSTMYQQVDTSFGQVRDLCSQAGTEVNRSQVIYKNTDHDSAAQLDKVCTGIADLDGLRQALSHTRADLDSHREAFADVTEPSRSLTSPEYAVAVEMWTINPLADLLSPSAWIRQACVTLLGVDPFEEWSKNLSGNWQAYVYAGNAMLHAGAAARAIALNLTTGAKDVGYAWRGNAAEVFQEFELNLGIHVSDLQEICRLYYKIHMDTAEVVKKLTDVLAGHVADFYDVLLMASGCLAAGTAMIETVFGAVAGYAAASYYSWMAWDIYQIISDLFGNAEDAIKLISSAVQTADVFRSVKTLGDVKPFHNPALR</sequence>
<proteinExistence type="predicted"/>
<organism evidence="1 2">
    <name type="scientific">Actinoplanes ianthinogenes</name>
    <dbReference type="NCBI Taxonomy" id="122358"/>
    <lineage>
        <taxon>Bacteria</taxon>
        <taxon>Bacillati</taxon>
        <taxon>Actinomycetota</taxon>
        <taxon>Actinomycetes</taxon>
        <taxon>Micromonosporales</taxon>
        <taxon>Micromonosporaceae</taxon>
        <taxon>Actinoplanes</taxon>
    </lineage>
</organism>
<reference evidence="1 2" key="1">
    <citation type="submission" date="2020-08" db="EMBL/GenBank/DDBJ databases">
        <title>Whole genome shotgun sequence of Actinoplanes ianthinogenes NBRC 13996.</title>
        <authorList>
            <person name="Komaki H."/>
            <person name="Tamura T."/>
        </authorList>
    </citation>
    <scope>NUCLEOTIDE SEQUENCE [LARGE SCALE GENOMIC DNA]</scope>
    <source>
        <strain evidence="1 2">NBRC 13996</strain>
    </source>
</reference>
<evidence type="ECO:0008006" key="3">
    <source>
        <dbReference type="Google" id="ProtNLM"/>
    </source>
</evidence>
<evidence type="ECO:0000313" key="1">
    <source>
        <dbReference type="EMBL" id="BCJ40398.1"/>
    </source>
</evidence>
<evidence type="ECO:0000313" key="2">
    <source>
        <dbReference type="Proteomes" id="UP000676967"/>
    </source>
</evidence>
<keyword evidence="2" id="KW-1185">Reference proteome</keyword>
<dbReference type="RefSeq" id="WP_189331203.1">
    <property type="nucleotide sequence ID" value="NZ_AP023356.1"/>
</dbReference>
<gene>
    <name evidence="1" type="ORF">Aiant_10550</name>
</gene>
<protein>
    <recommendedName>
        <fullName evidence="3">WXG100 family type VII secretion target</fullName>
    </recommendedName>
</protein>
<name>A0ABM7LMB3_9ACTN</name>
<dbReference type="EMBL" id="AP023356">
    <property type="protein sequence ID" value="BCJ40398.1"/>
    <property type="molecule type" value="Genomic_DNA"/>
</dbReference>